<dbReference type="Pfam" id="PF13274">
    <property type="entry name" value="SocA_Panacea"/>
    <property type="match status" value="1"/>
</dbReference>
<proteinExistence type="predicted"/>
<evidence type="ECO:0000313" key="2">
    <source>
        <dbReference type="EMBL" id="VAW86688.1"/>
    </source>
</evidence>
<reference evidence="2" key="1">
    <citation type="submission" date="2018-06" db="EMBL/GenBank/DDBJ databases">
        <authorList>
            <person name="Zhirakovskaya E."/>
        </authorList>
    </citation>
    <scope>NUCLEOTIDE SEQUENCE</scope>
</reference>
<organism evidence="2">
    <name type="scientific">hydrothermal vent metagenome</name>
    <dbReference type="NCBI Taxonomy" id="652676"/>
    <lineage>
        <taxon>unclassified sequences</taxon>
        <taxon>metagenomes</taxon>
        <taxon>ecological metagenomes</taxon>
    </lineage>
</organism>
<evidence type="ECO:0000259" key="1">
    <source>
        <dbReference type="Pfam" id="PF13274"/>
    </source>
</evidence>
<dbReference type="EMBL" id="UOFP01000152">
    <property type="protein sequence ID" value="VAW86688.1"/>
    <property type="molecule type" value="Genomic_DNA"/>
</dbReference>
<protein>
    <submittedName>
        <fullName evidence="2">Possible prophage ps3 protein01-like protein</fullName>
    </submittedName>
</protein>
<gene>
    <name evidence="2" type="ORF">MNBD_GAMMA18-354</name>
</gene>
<dbReference type="InterPro" id="IPR025272">
    <property type="entry name" value="SocA_Panacea"/>
</dbReference>
<sequence length="144" mass="16565">MAELNNVVKCFLYLDDTKDGDGISNLKLQKLAYYAQGFFSAIYGNPLFSNRIEAWAHGPVVPSLYHDYKNFGSNHIPLNSDFDRSSLTAGEFELIEEVFEVFGQFSAWKLRNMTHEESPWLEHEHNAGVIPLPEITEYFKTRLN</sequence>
<accession>A0A3B0Z071</accession>
<dbReference type="AlphaFoldDB" id="A0A3B0Z071"/>
<name>A0A3B0Z071_9ZZZZ</name>
<feature type="domain" description="Antitoxin SocA-like Panacea" evidence="1">
    <location>
        <begin position="28"/>
        <end position="120"/>
    </location>
</feature>